<sequence length="351" mass="36391">MRLTRAIGVARVFVVVAAMTARTPNAWAGSTGIDLDYSAPSECASEAAFASAVHERLADRHVALADQRNFKVRIVAERGQYLGALEASTSSSVREVSAATCDEVVRALVVFVALAVTPSDDEQAPLVSPPTVTHDDGEASTPLALEDPKSATAASDQQARPSVDRPKSVAPAAPSQRRSSPPRFGVGLRGIVATGVAPALAPGGAIDASVVLAAQPRLRWLLHVGGLLTYREAAVLDGAFTFTWAAARVDVGPAFDVGRFRFSAGPVAHAGVLAVSARNLPSAAGDSTFWGDVGGFARVDRALSRSFGLSLMLELAAPLQRRAFGVRGVEEPVQSIPPVFGVLSLGVTVGP</sequence>
<dbReference type="AlphaFoldDB" id="A0A0K1Q5K8"/>
<accession>A0A0K1Q5K8</accession>
<feature type="compositionally biased region" description="Low complexity" evidence="1">
    <location>
        <begin position="170"/>
        <end position="183"/>
    </location>
</feature>
<dbReference type="STRING" id="1391654.AKJ09_07774"/>
<protein>
    <submittedName>
        <fullName evidence="3">Uncharacterized protein</fullName>
    </submittedName>
</protein>
<dbReference type="KEGG" id="llu:AKJ09_07774"/>
<evidence type="ECO:0000313" key="3">
    <source>
        <dbReference type="EMBL" id="AKV01111.1"/>
    </source>
</evidence>
<feature type="region of interest" description="Disordered" evidence="1">
    <location>
        <begin position="121"/>
        <end position="183"/>
    </location>
</feature>
<dbReference type="EMBL" id="CP012333">
    <property type="protein sequence ID" value="AKV01111.1"/>
    <property type="molecule type" value="Genomic_DNA"/>
</dbReference>
<evidence type="ECO:0000256" key="1">
    <source>
        <dbReference type="SAM" id="MobiDB-lite"/>
    </source>
</evidence>
<keyword evidence="4" id="KW-1185">Reference proteome</keyword>
<proteinExistence type="predicted"/>
<feature type="chain" id="PRO_5005466906" evidence="2">
    <location>
        <begin position="29"/>
        <end position="351"/>
    </location>
</feature>
<evidence type="ECO:0000256" key="2">
    <source>
        <dbReference type="SAM" id="SignalP"/>
    </source>
</evidence>
<organism evidence="3 4">
    <name type="scientific">Labilithrix luteola</name>
    <dbReference type="NCBI Taxonomy" id="1391654"/>
    <lineage>
        <taxon>Bacteria</taxon>
        <taxon>Pseudomonadati</taxon>
        <taxon>Myxococcota</taxon>
        <taxon>Polyangia</taxon>
        <taxon>Polyangiales</taxon>
        <taxon>Labilitrichaceae</taxon>
        <taxon>Labilithrix</taxon>
    </lineage>
</organism>
<gene>
    <name evidence="3" type="ORF">AKJ09_07774</name>
</gene>
<reference evidence="3 4" key="1">
    <citation type="submission" date="2015-08" db="EMBL/GenBank/DDBJ databases">
        <authorList>
            <person name="Babu N.S."/>
            <person name="Beckwith C.J."/>
            <person name="Beseler K.G."/>
            <person name="Brison A."/>
            <person name="Carone J.V."/>
            <person name="Caskin T.P."/>
            <person name="Diamond M."/>
            <person name="Durham M.E."/>
            <person name="Foxe J.M."/>
            <person name="Go M."/>
            <person name="Henderson B.A."/>
            <person name="Jones I.B."/>
            <person name="McGettigan J.A."/>
            <person name="Micheletti S.J."/>
            <person name="Nasrallah M.E."/>
            <person name="Ortiz D."/>
            <person name="Piller C.R."/>
            <person name="Privatt S.R."/>
            <person name="Schneider S.L."/>
            <person name="Sharp S."/>
            <person name="Smith T.C."/>
            <person name="Stanton J.D."/>
            <person name="Ullery H.E."/>
            <person name="Wilson R.J."/>
            <person name="Serrano M.G."/>
            <person name="Buck G."/>
            <person name="Lee V."/>
            <person name="Wang Y."/>
            <person name="Carvalho R."/>
            <person name="Voegtly L."/>
            <person name="Shi R."/>
            <person name="Duckworth R."/>
            <person name="Johnson A."/>
            <person name="Loviza R."/>
            <person name="Walstead R."/>
            <person name="Shah Z."/>
            <person name="Kiflezghi M."/>
            <person name="Wade K."/>
            <person name="Ball S.L."/>
            <person name="Bradley K.W."/>
            <person name="Asai D.J."/>
            <person name="Bowman C.A."/>
            <person name="Russell D.A."/>
            <person name="Pope W.H."/>
            <person name="Jacobs-Sera D."/>
            <person name="Hendrix R.W."/>
            <person name="Hatfull G.F."/>
        </authorList>
    </citation>
    <scope>NUCLEOTIDE SEQUENCE [LARGE SCALE GENOMIC DNA]</scope>
    <source>
        <strain evidence="3 4">DSM 27648</strain>
    </source>
</reference>
<name>A0A0K1Q5K8_9BACT</name>
<evidence type="ECO:0000313" key="4">
    <source>
        <dbReference type="Proteomes" id="UP000064967"/>
    </source>
</evidence>
<keyword evidence="2" id="KW-0732">Signal</keyword>
<dbReference type="Proteomes" id="UP000064967">
    <property type="component" value="Chromosome"/>
</dbReference>
<feature type="signal peptide" evidence="2">
    <location>
        <begin position="1"/>
        <end position="28"/>
    </location>
</feature>